<dbReference type="InterPro" id="IPR013783">
    <property type="entry name" value="Ig-like_fold"/>
</dbReference>
<dbReference type="EMBL" id="BSSQ01000004">
    <property type="protein sequence ID" value="GLX66725.1"/>
    <property type="molecule type" value="Genomic_DNA"/>
</dbReference>
<dbReference type="PANTHER" id="PTHR42732">
    <property type="entry name" value="BETA-GALACTOSIDASE"/>
    <property type="match status" value="1"/>
</dbReference>
<dbReference type="InterPro" id="IPR008979">
    <property type="entry name" value="Galactose-bd-like_sf"/>
</dbReference>
<evidence type="ECO:0000313" key="7">
    <source>
        <dbReference type="Proteomes" id="UP001157114"/>
    </source>
</evidence>
<dbReference type="InterPro" id="IPR051913">
    <property type="entry name" value="GH2_Domain-Containing"/>
</dbReference>
<organism evidence="6 7">
    <name type="scientific">Paenibacillus glycanilyticus</name>
    <dbReference type="NCBI Taxonomy" id="126569"/>
    <lineage>
        <taxon>Bacteria</taxon>
        <taxon>Bacillati</taxon>
        <taxon>Bacillota</taxon>
        <taxon>Bacilli</taxon>
        <taxon>Bacillales</taxon>
        <taxon>Paenibacillaceae</taxon>
        <taxon>Paenibacillus</taxon>
    </lineage>
</organism>
<keyword evidence="7" id="KW-1185">Reference proteome</keyword>
<dbReference type="Proteomes" id="UP001157114">
    <property type="component" value="Unassembled WGS sequence"/>
</dbReference>
<dbReference type="InterPro" id="IPR017853">
    <property type="entry name" value="GH"/>
</dbReference>
<dbReference type="SUPFAM" id="SSF49303">
    <property type="entry name" value="beta-Galactosidase/glucuronidase domain"/>
    <property type="match status" value="1"/>
</dbReference>
<dbReference type="Pfam" id="PF00703">
    <property type="entry name" value="Glyco_hydro_2"/>
    <property type="match status" value="1"/>
</dbReference>
<feature type="domain" description="Glycoside hydrolase family 2 catalytic" evidence="5">
    <location>
        <begin position="313"/>
        <end position="487"/>
    </location>
</feature>
<dbReference type="InterPro" id="IPR006103">
    <property type="entry name" value="Glyco_hydro_2_cat"/>
</dbReference>
<keyword evidence="3" id="KW-0326">Glycosidase</keyword>
<dbReference type="Pfam" id="PF02836">
    <property type="entry name" value="Glyco_hydro_2_C"/>
    <property type="match status" value="1"/>
</dbReference>
<protein>
    <recommendedName>
        <fullName evidence="8">Beta-galactosidase</fullName>
    </recommendedName>
</protein>
<evidence type="ECO:0000256" key="3">
    <source>
        <dbReference type="ARBA" id="ARBA00023295"/>
    </source>
</evidence>
<dbReference type="Gene3D" id="2.60.120.260">
    <property type="entry name" value="Galactose-binding domain-like"/>
    <property type="match status" value="1"/>
</dbReference>
<comment type="similarity">
    <text evidence="1">Belongs to the glycosyl hydrolase 2 family.</text>
</comment>
<comment type="caution">
    <text evidence="6">The sequence shown here is derived from an EMBL/GenBank/DDBJ whole genome shotgun (WGS) entry which is preliminary data.</text>
</comment>
<gene>
    <name evidence="6" type="ORF">MU1_10690</name>
</gene>
<feature type="domain" description="Glycoside hydrolase family 2 immunoglobulin-like beta-sandwich" evidence="4">
    <location>
        <begin position="193"/>
        <end position="304"/>
    </location>
</feature>
<evidence type="ECO:0000259" key="5">
    <source>
        <dbReference type="Pfam" id="PF02836"/>
    </source>
</evidence>
<evidence type="ECO:0000256" key="2">
    <source>
        <dbReference type="ARBA" id="ARBA00022801"/>
    </source>
</evidence>
<sequence>MRETYSLNGEWDFMPLYEHQSGFSLPQHIVFEQHKVQVPSSWRSSYVRASGKSFGEISEHEYAPYDLYGYPKEWARADVGVLHRVFQVPDARDEQESRYFLRFDGIMQKAAIYLDDQLIAVWEDGYLPLRVEVTGRIQAGSSHHLHVVCGNFDKVKLPSGQLKVTGLVGSWFGALARGIWQDVYLENEPVIALSNVTIRTSVRNGRLDVNAQVSSPHADSEHSSLRIELHVRDNGFGEGSPALSAEVASNNWKRNGSLSVADFSMDWPDAKLWDPDHPHLYLLELVLLDGDRILDRREERFGFREITCVGPALYLNGIPINLRGDSWHFQGGIQQTKEYVRNWYRMCKEAGVNCVRLHAEPHPTYYLDIADEEGMLLVDETAIYGSSKSMQADHPAFITNCKDHIRRLVERDNNHPSVILWSLQNEMRWVDGRDGFKQHIPSMMSIIRELDPTRPIILEGDNRLLAQELTEVESRHYNIDGTIDDWDRKAPLVFGEHGGWWYICPQNSSMYVGHLAYKDTEECSIGLAEKERLFLEYGRRHGVTGLSTFNFAHYFMRAMPERDIPVLSSTLEEISPQLKMIPRYSLTLNNGLLPEEYPMYRKNASFDKLAAAFKPATIIPAEYNHSFFDDEPIVRNFDVYNDTLYNQQATVICEVWQEGKLIHKERFEFSQAPATRVTVATTWNPEPLSDMSPLQFRAVLLHGNVTVHELDLSFKLYPSRYKYEPITLARPVAYTGGKQDYLTIRELIPSCKEIAPDEIKQLDPGHLLVVGSFLEDTDGRLEEALNRYVEHGGRVVLLEQFHLSFGNLAISRQDFMRAHAGDYSHPVLQDLNNDDFMFWHEQLREDGPLPIIHAAFEKPVLGNFTMLLECSSGDFGDGGDLWSPLLEYRSGQGLFVANQLELMANFYRVPQACLLLRNLLAYAGSIRTTAASRTGALIEPGGASDIFLRTIKLSFDELSSIPTSSLDEYELLIVEPKLLTSSEFALGLREYAAKGGQVVILPVVDGPDEAALSYLLNRPVIVTEQQTYHLEADYSSAAMQGFSPVDLFGYDKVFLSPRDVVNRPLASHNLSADGIDVLCQSVEGTAWYDYFINQHTDEYSRLALVELNREKEQPAGHYVLQMQTGQGTVVLSQLLIEPESDKAIRLYTRLLANLGAAFEDQLLSAVKGSSEWAVEKIMAMPCPPYVDFEAMKAYYIDPEFSLNNLGEGLYGWMQKKERRVGDGTFRILHPNGDRWFLSCFVYLVDPSAETKVGQLELTTNCACEIYMNGSLVPKPEKEIRLQAGINRLIAIVDGAEEHIRLAMVFKNLDGTPMRHLGYKLTLDEVQPK</sequence>
<evidence type="ECO:0000256" key="1">
    <source>
        <dbReference type="ARBA" id="ARBA00007401"/>
    </source>
</evidence>
<dbReference type="PANTHER" id="PTHR42732:SF1">
    <property type="entry name" value="BETA-MANNOSIDASE"/>
    <property type="match status" value="1"/>
</dbReference>
<dbReference type="Gene3D" id="3.20.20.80">
    <property type="entry name" value="Glycosidases"/>
    <property type="match status" value="1"/>
</dbReference>
<accession>A0ABQ6G8Y2</accession>
<dbReference type="InterPro" id="IPR006102">
    <property type="entry name" value="Ig-like_GH2"/>
</dbReference>
<proteinExistence type="inferred from homology"/>
<dbReference type="SUPFAM" id="SSF49785">
    <property type="entry name" value="Galactose-binding domain-like"/>
    <property type="match status" value="1"/>
</dbReference>
<dbReference type="SUPFAM" id="SSF51445">
    <property type="entry name" value="(Trans)glycosidases"/>
    <property type="match status" value="1"/>
</dbReference>
<dbReference type="InterPro" id="IPR036156">
    <property type="entry name" value="Beta-gal/glucu_dom_sf"/>
</dbReference>
<evidence type="ECO:0008006" key="8">
    <source>
        <dbReference type="Google" id="ProtNLM"/>
    </source>
</evidence>
<keyword evidence="2" id="KW-0378">Hydrolase</keyword>
<dbReference type="RefSeq" id="WP_284237439.1">
    <property type="nucleotide sequence ID" value="NZ_BSSQ01000004.1"/>
</dbReference>
<evidence type="ECO:0000259" key="4">
    <source>
        <dbReference type="Pfam" id="PF00703"/>
    </source>
</evidence>
<dbReference type="Gene3D" id="2.60.40.10">
    <property type="entry name" value="Immunoglobulins"/>
    <property type="match status" value="1"/>
</dbReference>
<reference evidence="6 7" key="1">
    <citation type="submission" date="2023-03" db="EMBL/GenBank/DDBJ databases">
        <title>Draft genome sequence of the bacteria which degrade cell wall of Tricholomamatutake.</title>
        <authorList>
            <person name="Konishi Y."/>
            <person name="Fukuta Y."/>
            <person name="Shirasaka N."/>
        </authorList>
    </citation>
    <scope>NUCLEOTIDE SEQUENCE [LARGE SCALE GENOMIC DNA]</scope>
    <source>
        <strain evidence="7">mu1</strain>
    </source>
</reference>
<name>A0ABQ6G8Y2_9BACL</name>
<evidence type="ECO:0000313" key="6">
    <source>
        <dbReference type="EMBL" id="GLX66725.1"/>
    </source>
</evidence>